<keyword evidence="1" id="KW-0808">Transferase</keyword>
<dbReference type="EMBL" id="RBOV01000364">
    <property type="protein sequence ID" value="RMN07497.1"/>
    <property type="molecule type" value="Genomic_DNA"/>
</dbReference>
<name>A0A0N8QWV1_9PSED</name>
<protein>
    <submittedName>
        <fullName evidence="1">Serine kinase HipA</fullName>
    </submittedName>
</protein>
<organism evidence="1 2">
    <name type="scientific">Pseudomonas syringae pv. coriandricola</name>
    <dbReference type="NCBI Taxonomy" id="264453"/>
    <lineage>
        <taxon>Bacteria</taxon>
        <taxon>Pseudomonadati</taxon>
        <taxon>Pseudomonadota</taxon>
        <taxon>Gammaproteobacteria</taxon>
        <taxon>Pseudomonadales</taxon>
        <taxon>Pseudomonadaceae</taxon>
        <taxon>Pseudomonas</taxon>
    </lineage>
</organism>
<dbReference type="AlphaFoldDB" id="A0A0N8QWV1"/>
<keyword evidence="1" id="KW-0418">Kinase</keyword>
<comment type="caution">
    <text evidence="1">The sequence shown here is derived from an EMBL/GenBank/DDBJ whole genome shotgun (WGS) entry which is preliminary data.</text>
</comment>
<evidence type="ECO:0000313" key="1">
    <source>
        <dbReference type="EMBL" id="RMN07497.1"/>
    </source>
</evidence>
<accession>A0A0N8QWV1</accession>
<proteinExistence type="predicted"/>
<dbReference type="Proteomes" id="UP000271468">
    <property type="component" value="Unassembled WGS sequence"/>
</dbReference>
<reference evidence="1 2" key="1">
    <citation type="submission" date="2018-08" db="EMBL/GenBank/DDBJ databases">
        <title>Recombination of ecologically and evolutionarily significant loci maintains genetic cohesion in the Pseudomonas syringae species complex.</title>
        <authorList>
            <person name="Dillon M."/>
            <person name="Thakur S."/>
            <person name="Almeida R.N.D."/>
            <person name="Weir B.S."/>
            <person name="Guttman D.S."/>
        </authorList>
    </citation>
    <scope>NUCLEOTIDE SEQUENCE [LARGE SCALE GENOMIC DNA]</scope>
    <source>
        <strain evidence="1 2">ICMP 12341</strain>
    </source>
</reference>
<gene>
    <name evidence="1" type="ORF">ALQ65_03684</name>
</gene>
<evidence type="ECO:0000313" key="2">
    <source>
        <dbReference type="Proteomes" id="UP000271468"/>
    </source>
</evidence>
<dbReference type="GO" id="GO:0016301">
    <property type="term" value="F:kinase activity"/>
    <property type="evidence" value="ECO:0007669"/>
    <property type="project" value="UniProtKB-KW"/>
</dbReference>
<sequence>MDVMNEALSISRTQMLRLAEKAEVPPDVARRVIDGICDVASRFSAIAENLRPEAITQDTLRTVQGCIDQNVALLYRQP</sequence>